<dbReference type="GO" id="GO:0030313">
    <property type="term" value="C:cell envelope"/>
    <property type="evidence" value="ECO:0007669"/>
    <property type="project" value="UniProtKB-SubCell"/>
</dbReference>
<gene>
    <name evidence="6" type="ORF">SAMN05421761_11151</name>
</gene>
<dbReference type="GO" id="GO:0016491">
    <property type="term" value="F:oxidoreductase activity"/>
    <property type="evidence" value="ECO:0007669"/>
    <property type="project" value="InterPro"/>
</dbReference>
<dbReference type="PANTHER" id="PTHR42852">
    <property type="entry name" value="THIOL:DISULFIDE INTERCHANGE PROTEIN DSBE"/>
    <property type="match status" value="1"/>
</dbReference>
<dbReference type="InterPro" id="IPR036249">
    <property type="entry name" value="Thioredoxin-like_sf"/>
</dbReference>
<dbReference type="InterPro" id="IPR025380">
    <property type="entry name" value="DUF4369"/>
</dbReference>
<dbReference type="AlphaFoldDB" id="A0A1N7NQ27"/>
<dbReference type="CDD" id="cd02966">
    <property type="entry name" value="TlpA_like_family"/>
    <property type="match status" value="1"/>
</dbReference>
<keyword evidence="3" id="KW-1015">Disulfide bond</keyword>
<evidence type="ECO:0000313" key="7">
    <source>
        <dbReference type="Proteomes" id="UP000186026"/>
    </source>
</evidence>
<reference evidence="7" key="1">
    <citation type="submission" date="2017-01" db="EMBL/GenBank/DDBJ databases">
        <authorList>
            <person name="Varghese N."/>
            <person name="Submissions S."/>
        </authorList>
    </citation>
    <scope>NUCLEOTIDE SEQUENCE [LARGE SCALE GENOMIC DNA]</scope>
    <source>
        <strain evidence="7">DSM 46698</strain>
    </source>
</reference>
<protein>
    <submittedName>
        <fullName evidence="6">Peroxiredoxin</fullName>
    </submittedName>
</protein>
<organism evidence="6 7">
    <name type="scientific">Belliella pelovolcani</name>
    <dbReference type="NCBI Taxonomy" id="529505"/>
    <lineage>
        <taxon>Bacteria</taxon>
        <taxon>Pseudomonadati</taxon>
        <taxon>Bacteroidota</taxon>
        <taxon>Cytophagia</taxon>
        <taxon>Cytophagales</taxon>
        <taxon>Cyclobacteriaceae</taxon>
        <taxon>Belliella</taxon>
    </lineage>
</organism>
<evidence type="ECO:0000313" key="6">
    <source>
        <dbReference type="EMBL" id="SIT00417.1"/>
    </source>
</evidence>
<keyword evidence="7" id="KW-1185">Reference proteome</keyword>
<proteinExistence type="predicted"/>
<accession>A0A1N7NQ27</accession>
<dbReference type="OrthoDB" id="6399635at2"/>
<evidence type="ECO:0000256" key="4">
    <source>
        <dbReference type="ARBA" id="ARBA00023284"/>
    </source>
</evidence>
<dbReference type="STRING" id="529505.SAMN05421761_11151"/>
<dbReference type="PROSITE" id="PS51352">
    <property type="entry name" value="THIOREDOXIN_2"/>
    <property type="match status" value="1"/>
</dbReference>
<dbReference type="GO" id="GO:0016209">
    <property type="term" value="F:antioxidant activity"/>
    <property type="evidence" value="ECO:0007669"/>
    <property type="project" value="InterPro"/>
</dbReference>
<dbReference type="SUPFAM" id="SSF52833">
    <property type="entry name" value="Thioredoxin-like"/>
    <property type="match status" value="1"/>
</dbReference>
<sequence>MKIFKHILMATLAILFFACGESERVFDGKVKVSGKINNAGSGSLVLLKLEERSEEVAKIDLAGNGSFEYELTLDGPGFYELNILDKKMVRLALYDQDVVINYDLEDENSLVIEGSEDSQHMQKVDKLTEDYQAEINNLNTAYFEAMTNKDQEAIKEIQNQAMNLEGDHAVKVKAVIDDMDGSFAALAALGMINEKNDFIYIDELVKNLNERYPNTKMITTLMAQLDDMRVLSIGQVAPEISLPNPEGELVNLSDLRGNYVLIDFWAAWCRPCREENPNVVRLYNQYNEKGFEVFGVSLDRTKDAWVKAIEDDQLTWTHVSDLQYFNSAAAAIYQINAIPATYLLDPEGKIIAKDLRGPSLENKLKELFD</sequence>
<dbReference type="InterPro" id="IPR050553">
    <property type="entry name" value="Thioredoxin_ResA/DsbE_sf"/>
</dbReference>
<dbReference type="Proteomes" id="UP000186026">
    <property type="component" value="Unassembled WGS sequence"/>
</dbReference>
<keyword evidence="4" id="KW-0676">Redox-active center</keyword>
<name>A0A1N7NQ27_9BACT</name>
<dbReference type="InterPro" id="IPR000866">
    <property type="entry name" value="AhpC/TSA"/>
</dbReference>
<dbReference type="Pfam" id="PF14289">
    <property type="entry name" value="DUF4369"/>
    <property type="match status" value="1"/>
</dbReference>
<evidence type="ECO:0000259" key="5">
    <source>
        <dbReference type="PROSITE" id="PS51352"/>
    </source>
</evidence>
<evidence type="ECO:0000256" key="3">
    <source>
        <dbReference type="ARBA" id="ARBA00023157"/>
    </source>
</evidence>
<dbReference type="PROSITE" id="PS51257">
    <property type="entry name" value="PROKAR_LIPOPROTEIN"/>
    <property type="match status" value="1"/>
</dbReference>
<comment type="subcellular location">
    <subcellularLocation>
        <location evidence="1">Cell envelope</location>
    </subcellularLocation>
</comment>
<dbReference type="InterPro" id="IPR013766">
    <property type="entry name" value="Thioredoxin_domain"/>
</dbReference>
<dbReference type="GO" id="GO:0017004">
    <property type="term" value="P:cytochrome complex assembly"/>
    <property type="evidence" value="ECO:0007669"/>
    <property type="project" value="UniProtKB-KW"/>
</dbReference>
<evidence type="ECO:0000256" key="2">
    <source>
        <dbReference type="ARBA" id="ARBA00022748"/>
    </source>
</evidence>
<dbReference type="Pfam" id="PF00578">
    <property type="entry name" value="AhpC-TSA"/>
    <property type="match status" value="1"/>
</dbReference>
<dbReference type="EMBL" id="FTOP01000011">
    <property type="protein sequence ID" value="SIT00417.1"/>
    <property type="molecule type" value="Genomic_DNA"/>
</dbReference>
<keyword evidence="2" id="KW-0201">Cytochrome c-type biogenesis</keyword>
<dbReference type="Gene3D" id="3.40.30.10">
    <property type="entry name" value="Glutaredoxin"/>
    <property type="match status" value="1"/>
</dbReference>
<dbReference type="PANTHER" id="PTHR42852:SF6">
    <property type="entry name" value="THIOL:DISULFIDE INTERCHANGE PROTEIN DSBE"/>
    <property type="match status" value="1"/>
</dbReference>
<feature type="domain" description="Thioredoxin" evidence="5">
    <location>
        <begin position="231"/>
        <end position="369"/>
    </location>
</feature>
<evidence type="ECO:0000256" key="1">
    <source>
        <dbReference type="ARBA" id="ARBA00004196"/>
    </source>
</evidence>